<dbReference type="AlphaFoldDB" id="A0A8J5MER7"/>
<feature type="compositionally biased region" description="Low complexity" evidence="1">
    <location>
        <begin position="87"/>
        <end position="99"/>
    </location>
</feature>
<gene>
    <name evidence="2" type="ORF">JG688_00012372</name>
</gene>
<proteinExistence type="predicted"/>
<evidence type="ECO:0000313" key="3">
    <source>
        <dbReference type="Proteomes" id="UP000709295"/>
    </source>
</evidence>
<reference evidence="2" key="1">
    <citation type="submission" date="2021-01" db="EMBL/GenBank/DDBJ databases">
        <title>Phytophthora aleatoria, a newly-described species from Pinus radiata is distinct from Phytophthora cactorum isolates based on comparative genomics.</title>
        <authorList>
            <person name="Mcdougal R."/>
            <person name="Panda P."/>
            <person name="Williams N."/>
            <person name="Studholme D.J."/>
        </authorList>
    </citation>
    <scope>NUCLEOTIDE SEQUENCE</scope>
    <source>
        <strain evidence="2">NZFS 4037</strain>
    </source>
</reference>
<name>A0A8J5MER7_9STRA</name>
<feature type="compositionally biased region" description="Low complexity" evidence="1">
    <location>
        <begin position="69"/>
        <end position="78"/>
    </location>
</feature>
<feature type="region of interest" description="Disordered" evidence="1">
    <location>
        <begin position="69"/>
        <end position="162"/>
    </location>
</feature>
<keyword evidence="3" id="KW-1185">Reference proteome</keyword>
<sequence length="211" mass="23174">MPAPLGKPVLRARDLSFRSVWKELKANGWTSKKAPSRSLDDGANPNGTEGLDFFLEPDAVLEFYAQERTATPTTPQQRPNHKRLDPEATASSPAATDPPRTLSIRARGMQQRSPRSRPPSSRRLLIATSPHVSNSTYDDTADDTGDDLDADDYDSVDWTGDSAEEGEVQEGWYCCMYGAYCAAYCSASVMRTVLHIALNAMLDTALQTDEV</sequence>
<evidence type="ECO:0000313" key="2">
    <source>
        <dbReference type="EMBL" id="KAG6954366.1"/>
    </source>
</evidence>
<feature type="region of interest" description="Disordered" evidence="1">
    <location>
        <begin position="26"/>
        <end position="52"/>
    </location>
</feature>
<organism evidence="2 3">
    <name type="scientific">Phytophthora aleatoria</name>
    <dbReference type="NCBI Taxonomy" id="2496075"/>
    <lineage>
        <taxon>Eukaryota</taxon>
        <taxon>Sar</taxon>
        <taxon>Stramenopiles</taxon>
        <taxon>Oomycota</taxon>
        <taxon>Peronosporomycetes</taxon>
        <taxon>Peronosporales</taxon>
        <taxon>Peronosporaceae</taxon>
        <taxon>Phytophthora</taxon>
    </lineage>
</organism>
<dbReference type="PANTHER" id="PTHR37069:SF2">
    <property type="entry name" value="PIGGYBAC TRANSPOSABLE ELEMENT-DERIVED PROTEIN DOMAIN-CONTAINING PROTEIN"/>
    <property type="match status" value="1"/>
</dbReference>
<protein>
    <submittedName>
        <fullName evidence="2">Uncharacterized protein</fullName>
    </submittedName>
</protein>
<accession>A0A8J5MER7</accession>
<dbReference type="PANTHER" id="PTHR37069">
    <property type="entry name" value="DDE_TNP_1_7 DOMAIN-CONTAINING PROTEIN"/>
    <property type="match status" value="1"/>
</dbReference>
<dbReference type="EMBL" id="JAENGY010000953">
    <property type="protein sequence ID" value="KAG6954366.1"/>
    <property type="molecule type" value="Genomic_DNA"/>
</dbReference>
<dbReference type="Proteomes" id="UP000709295">
    <property type="component" value="Unassembled WGS sequence"/>
</dbReference>
<evidence type="ECO:0000256" key="1">
    <source>
        <dbReference type="SAM" id="MobiDB-lite"/>
    </source>
</evidence>
<feature type="compositionally biased region" description="Acidic residues" evidence="1">
    <location>
        <begin position="139"/>
        <end position="155"/>
    </location>
</feature>
<comment type="caution">
    <text evidence="2">The sequence shown here is derived from an EMBL/GenBank/DDBJ whole genome shotgun (WGS) entry which is preliminary data.</text>
</comment>